<sequence>MAGALERQCGIGWRHPHHEELLQRLPPLPFIEVHSENHFGAGGAARALLLQAREHYPLSLHGVGLGLGSVAGVDPDHLDQLAALVEACEPVRVSDHACFARVPGLGGFQHAADLLPIAFDEASLQRLCQAVQQVQERLCRPIAVENLSAYLGWAQPGLAEPEFFNELTRRSGCSLLLDLNNLMVNALNRGEPHALLACQDWVDRIRPGSVAEIHLAGHSQPIDGLVIDDHGSAVSEAVWALYRHTCRRLGPVPCLIEWDTELPPLDTLLAQAQRADREGALA</sequence>
<comment type="caution">
    <text evidence="1">The sequence shown here is derived from an EMBL/GenBank/DDBJ whole genome shotgun (WGS) entry which is preliminary data.</text>
</comment>
<dbReference type="AlphaFoldDB" id="A0A931IZZ2"/>
<dbReference type="Proteomes" id="UP000613266">
    <property type="component" value="Unassembled WGS sequence"/>
</dbReference>
<proteinExistence type="predicted"/>
<gene>
    <name evidence="1" type="ORF">I7X39_01530</name>
</gene>
<dbReference type="Pfam" id="PF05114">
    <property type="entry name" value="MbnB_TglH_ChrH"/>
    <property type="match status" value="1"/>
</dbReference>
<organism evidence="1 2">
    <name type="scientific">Inhella proteolytica</name>
    <dbReference type="NCBI Taxonomy" id="2795029"/>
    <lineage>
        <taxon>Bacteria</taxon>
        <taxon>Pseudomonadati</taxon>
        <taxon>Pseudomonadota</taxon>
        <taxon>Betaproteobacteria</taxon>
        <taxon>Burkholderiales</taxon>
        <taxon>Sphaerotilaceae</taxon>
        <taxon>Inhella</taxon>
    </lineage>
</organism>
<accession>A0A931IZZ2</accession>
<name>A0A931IZZ2_9BURK</name>
<dbReference type="EMBL" id="JAEDAK010000001">
    <property type="protein sequence ID" value="MBH9575575.1"/>
    <property type="molecule type" value="Genomic_DNA"/>
</dbReference>
<dbReference type="NCBIfam" id="NF003818">
    <property type="entry name" value="PRK05409.1"/>
    <property type="match status" value="1"/>
</dbReference>
<dbReference type="Gene3D" id="3.20.20.150">
    <property type="entry name" value="Divalent-metal-dependent TIM barrel enzymes"/>
    <property type="match status" value="1"/>
</dbReference>
<keyword evidence="2" id="KW-1185">Reference proteome</keyword>
<dbReference type="InterPro" id="IPR007801">
    <property type="entry name" value="MbnB/TglH/ChrH"/>
</dbReference>
<protein>
    <submittedName>
        <fullName evidence="1">DUF692 domain-containing protein</fullName>
    </submittedName>
</protein>
<dbReference type="PANTHER" id="PTHR42194">
    <property type="entry name" value="UPF0276 PROTEIN HI_1600"/>
    <property type="match status" value="1"/>
</dbReference>
<evidence type="ECO:0000313" key="1">
    <source>
        <dbReference type="EMBL" id="MBH9575575.1"/>
    </source>
</evidence>
<dbReference type="RefSeq" id="WP_198109186.1">
    <property type="nucleotide sequence ID" value="NZ_JAEDAK010000001.1"/>
</dbReference>
<reference evidence="1" key="1">
    <citation type="submission" date="2020-12" db="EMBL/GenBank/DDBJ databases">
        <title>The genome sequence of Inhella sp. 1Y17.</title>
        <authorList>
            <person name="Liu Y."/>
        </authorList>
    </citation>
    <scope>NUCLEOTIDE SEQUENCE</scope>
    <source>
        <strain evidence="1">1Y17</strain>
    </source>
</reference>
<evidence type="ECO:0000313" key="2">
    <source>
        <dbReference type="Proteomes" id="UP000613266"/>
    </source>
</evidence>
<dbReference type="PANTHER" id="PTHR42194:SF1">
    <property type="entry name" value="UPF0276 PROTEIN HI_1600"/>
    <property type="match status" value="1"/>
</dbReference>